<dbReference type="CDD" id="cd03593">
    <property type="entry name" value="CLECT_NK_receptors_like"/>
    <property type="match status" value="1"/>
</dbReference>
<evidence type="ECO:0000259" key="5">
    <source>
        <dbReference type="PROSITE" id="PS50041"/>
    </source>
</evidence>
<keyword evidence="2" id="KW-0430">Lectin</keyword>
<feature type="transmembrane region" description="Helical" evidence="4">
    <location>
        <begin position="89"/>
        <end position="111"/>
    </location>
</feature>
<keyword evidence="4" id="KW-1133">Transmembrane helix</keyword>
<dbReference type="OrthoDB" id="8935730at2759"/>
<evidence type="ECO:0000313" key="6">
    <source>
        <dbReference type="EMBL" id="TFJ96754.1"/>
    </source>
</evidence>
<evidence type="ECO:0000256" key="3">
    <source>
        <dbReference type="SAM" id="MobiDB-lite"/>
    </source>
</evidence>
<keyword evidence="4" id="KW-0812">Transmembrane</keyword>
<reference evidence="6 7" key="2">
    <citation type="submission" date="2019-04" db="EMBL/GenBank/DDBJ databases">
        <title>The genome sequence of big-headed turtle.</title>
        <authorList>
            <person name="Gong S."/>
        </authorList>
    </citation>
    <scope>NUCLEOTIDE SEQUENCE [LARGE SCALE GENOMIC DNA]</scope>
    <source>
        <strain evidence="6">DO16091913</strain>
        <tissue evidence="6">Muscle</tissue>
    </source>
</reference>
<reference evidence="6 7" key="1">
    <citation type="submission" date="2019-04" db="EMBL/GenBank/DDBJ databases">
        <title>Draft genome of the big-headed turtle Platysternon megacephalum.</title>
        <authorList>
            <person name="Gong S."/>
        </authorList>
    </citation>
    <scope>NUCLEOTIDE SEQUENCE [LARGE SCALE GENOMIC DNA]</scope>
    <source>
        <strain evidence="6">DO16091913</strain>
        <tissue evidence="6">Muscle</tissue>
    </source>
</reference>
<dbReference type="PANTHER" id="PTHR45710:SF35">
    <property type="entry name" value="C-TYPE LECTIN DOMAIN FAMILY 2 MEMBER D"/>
    <property type="match status" value="1"/>
</dbReference>
<dbReference type="SMART" id="SM00034">
    <property type="entry name" value="CLECT"/>
    <property type="match status" value="1"/>
</dbReference>
<dbReference type="SUPFAM" id="SSF56436">
    <property type="entry name" value="C-type lectin-like"/>
    <property type="match status" value="1"/>
</dbReference>
<dbReference type="InterPro" id="IPR016187">
    <property type="entry name" value="CTDL_fold"/>
</dbReference>
<dbReference type="Proteomes" id="UP000297703">
    <property type="component" value="Unassembled WGS sequence"/>
</dbReference>
<dbReference type="STRING" id="55544.A0A4D9DHI2"/>
<feature type="region of interest" description="Disordered" evidence="3">
    <location>
        <begin position="25"/>
        <end position="53"/>
    </location>
</feature>
<evidence type="ECO:0000256" key="4">
    <source>
        <dbReference type="SAM" id="Phobius"/>
    </source>
</evidence>
<evidence type="ECO:0000313" key="7">
    <source>
        <dbReference type="Proteomes" id="UP000297703"/>
    </source>
</evidence>
<dbReference type="Pfam" id="PF00059">
    <property type="entry name" value="Lectin_C"/>
    <property type="match status" value="1"/>
</dbReference>
<comment type="caution">
    <text evidence="6">The sequence shown here is derived from an EMBL/GenBank/DDBJ whole genome shotgun (WGS) entry which is preliminary data.</text>
</comment>
<dbReference type="PROSITE" id="PS50041">
    <property type="entry name" value="C_TYPE_LECTIN_2"/>
    <property type="match status" value="1"/>
</dbReference>
<keyword evidence="4" id="KW-0472">Membrane</keyword>
<name>A0A4D9DHI2_9SAUR</name>
<dbReference type="PANTHER" id="PTHR45710">
    <property type="entry name" value="C-TYPE LECTIN DOMAIN-CONTAINING PROTEIN 180"/>
    <property type="match status" value="1"/>
</dbReference>
<dbReference type="EMBL" id="QXTE01000592">
    <property type="protein sequence ID" value="TFJ96754.1"/>
    <property type="molecule type" value="Genomic_DNA"/>
</dbReference>
<organism evidence="6 7">
    <name type="scientific">Platysternon megacephalum</name>
    <name type="common">big-headed turtle</name>
    <dbReference type="NCBI Taxonomy" id="55544"/>
    <lineage>
        <taxon>Eukaryota</taxon>
        <taxon>Metazoa</taxon>
        <taxon>Chordata</taxon>
        <taxon>Craniata</taxon>
        <taxon>Vertebrata</taxon>
        <taxon>Euteleostomi</taxon>
        <taxon>Archelosauria</taxon>
        <taxon>Testudinata</taxon>
        <taxon>Testudines</taxon>
        <taxon>Cryptodira</taxon>
        <taxon>Durocryptodira</taxon>
        <taxon>Testudinoidea</taxon>
        <taxon>Platysternidae</taxon>
        <taxon>Platysternon</taxon>
    </lineage>
</organism>
<dbReference type="GO" id="GO:0030246">
    <property type="term" value="F:carbohydrate binding"/>
    <property type="evidence" value="ECO:0007669"/>
    <property type="project" value="UniProtKB-KW"/>
</dbReference>
<feature type="compositionally biased region" description="Basic and acidic residues" evidence="3">
    <location>
        <begin position="25"/>
        <end position="39"/>
    </location>
</feature>
<sequence length="257" mass="28556">MEGECPTDEEQQTEEPLTWCAAVEEREPGYGNRPGRDTEASPDGATLSMVDGTDQTPMCGLRRKWSVPMISNRSGPGSNELRKCASRQVLVPATFTVLIIIIVTLAALLAVEKSKPPVAAPGLPAVTCCPDGWIGHRGKCYYFSETDGNWTYSQSQCSALSASLAGIDSEQEKDFLLRYKGLLDRWIGLQRKPGQPWRWPNGTEFDNWFPIRGGGDCVFLIDEDWFGSSRCSTWRRWICSKPDAHTMRKGCAVESKL</sequence>
<dbReference type="InterPro" id="IPR016186">
    <property type="entry name" value="C-type_lectin-like/link_sf"/>
</dbReference>
<comment type="subcellular location">
    <subcellularLocation>
        <location evidence="1">Cell membrane</location>
        <topology evidence="1">Single-pass type II membrane protein</topology>
    </subcellularLocation>
</comment>
<dbReference type="GO" id="GO:0005886">
    <property type="term" value="C:plasma membrane"/>
    <property type="evidence" value="ECO:0007669"/>
    <property type="project" value="UniProtKB-SubCell"/>
</dbReference>
<dbReference type="InterPro" id="IPR050828">
    <property type="entry name" value="C-type_lectin/matrix_domain"/>
</dbReference>
<dbReference type="InterPro" id="IPR001304">
    <property type="entry name" value="C-type_lectin-like"/>
</dbReference>
<gene>
    <name evidence="6" type="ORF">DR999_PMT21441</name>
</gene>
<accession>A0A4D9DHI2</accession>
<proteinExistence type="predicted"/>
<dbReference type="InterPro" id="IPR033992">
    <property type="entry name" value="NKR-like_CTLD"/>
</dbReference>
<protein>
    <submittedName>
        <fullName evidence="6">3-oxoacyl-ACP synthase</fullName>
    </submittedName>
</protein>
<dbReference type="AlphaFoldDB" id="A0A4D9DHI2"/>
<evidence type="ECO:0000256" key="1">
    <source>
        <dbReference type="ARBA" id="ARBA00004401"/>
    </source>
</evidence>
<feature type="domain" description="C-type lectin" evidence="5">
    <location>
        <begin position="136"/>
        <end position="240"/>
    </location>
</feature>
<evidence type="ECO:0000256" key="2">
    <source>
        <dbReference type="ARBA" id="ARBA00022734"/>
    </source>
</evidence>
<dbReference type="Gene3D" id="3.10.100.10">
    <property type="entry name" value="Mannose-Binding Protein A, subunit A"/>
    <property type="match status" value="1"/>
</dbReference>
<keyword evidence="7" id="KW-1185">Reference proteome</keyword>